<reference evidence="2 3" key="1">
    <citation type="submission" date="2019-03" db="EMBL/GenBank/DDBJ databases">
        <title>Draft genome sequences of novel Actinobacteria.</title>
        <authorList>
            <person name="Sahin N."/>
            <person name="Ay H."/>
            <person name="Saygin H."/>
        </authorList>
    </citation>
    <scope>NUCLEOTIDE SEQUENCE [LARGE SCALE GENOMIC DNA]</scope>
    <source>
        <strain evidence="2 3">KC310</strain>
    </source>
</reference>
<dbReference type="Proteomes" id="UP000295258">
    <property type="component" value="Unassembled WGS sequence"/>
</dbReference>
<dbReference type="RefSeq" id="WP_132606760.1">
    <property type="nucleotide sequence ID" value="NZ_SMKO01000351.1"/>
</dbReference>
<feature type="region of interest" description="Disordered" evidence="1">
    <location>
        <begin position="63"/>
        <end position="94"/>
    </location>
</feature>
<protein>
    <submittedName>
        <fullName evidence="2">Uncharacterized protein</fullName>
    </submittedName>
</protein>
<name>A0A4R4UBM9_9ACTN</name>
<accession>A0A4R4UBM9</accession>
<dbReference type="EMBL" id="SMKO01000351">
    <property type="protein sequence ID" value="TDC84049.1"/>
    <property type="molecule type" value="Genomic_DNA"/>
</dbReference>
<organism evidence="2 3">
    <name type="scientific">Nonomuraea deserti</name>
    <dbReference type="NCBI Taxonomy" id="1848322"/>
    <lineage>
        <taxon>Bacteria</taxon>
        <taxon>Bacillati</taxon>
        <taxon>Actinomycetota</taxon>
        <taxon>Actinomycetes</taxon>
        <taxon>Streptosporangiales</taxon>
        <taxon>Streptosporangiaceae</taxon>
        <taxon>Nonomuraea</taxon>
    </lineage>
</organism>
<dbReference type="AlphaFoldDB" id="A0A4R4UBM9"/>
<comment type="caution">
    <text evidence="2">The sequence shown here is derived from an EMBL/GenBank/DDBJ whole genome shotgun (WGS) entry which is preliminary data.</text>
</comment>
<evidence type="ECO:0000313" key="2">
    <source>
        <dbReference type="EMBL" id="TDC84049.1"/>
    </source>
</evidence>
<gene>
    <name evidence="2" type="ORF">E1292_49660</name>
</gene>
<keyword evidence="3" id="KW-1185">Reference proteome</keyword>
<evidence type="ECO:0000256" key="1">
    <source>
        <dbReference type="SAM" id="MobiDB-lite"/>
    </source>
</evidence>
<sequence>MIPDEEPLCPETRWLDITHDHVRSAICAIPCVARLRMLLRCLGGNSHHQRARRDMSSARRIEGHATGAPSQPKEADERPDHAANAQWLKDNPDAMPQVGAGRWVVYDRAGHLRGHLTGDGPTRDTRFKAISATHEGSPPDHALGYGITLHDAGAHLLDTSVGGRQPEDKTGD</sequence>
<evidence type="ECO:0000313" key="3">
    <source>
        <dbReference type="Proteomes" id="UP000295258"/>
    </source>
</evidence>
<proteinExistence type="predicted"/>